<sequence length="199" mass="21929">MPKIIGENLAAHRVETRRRVLVAFGDLLTERGYDAVRLADVATRAGIGRTAIYNHFADKEAILLAFAMDETQQYVDAIRGALGEAEGPVQKLRTYVRMHVALSREMHMGLGPQLYSVLSRDALLHMREHVIVVEDLLRRVLSDGMDEGAFVVDDLRATTALVLACLQGRQVTHGEGPERDSAVAVTERFVLRAVGVRGA</sequence>
<protein>
    <submittedName>
        <fullName evidence="7">TetR/AcrR family transcriptional regulator</fullName>
    </submittedName>
</protein>
<dbReference type="EMBL" id="VDFR01000206">
    <property type="protein sequence ID" value="TNC31189.1"/>
    <property type="molecule type" value="Genomic_DNA"/>
</dbReference>
<reference evidence="7 8" key="1">
    <citation type="submission" date="2019-05" db="EMBL/GenBank/DDBJ databases">
        <title>Mumia sp. nov., isolated from the intestinal contents of plateau pika (Ochotona curzoniae) in the Qinghai-Tibet plateau of China.</title>
        <authorList>
            <person name="Tian Z."/>
        </authorList>
    </citation>
    <scope>NUCLEOTIDE SEQUENCE [LARGE SCALE GENOMIC DNA]</scope>
    <source>
        <strain evidence="8">527</strain>
        <strain evidence="7">Z527</strain>
    </source>
</reference>
<comment type="caution">
    <text evidence="7">The sequence shown here is derived from an EMBL/GenBank/DDBJ whole genome shotgun (WGS) entry which is preliminary data.</text>
</comment>
<dbReference type="Gene3D" id="1.10.357.10">
    <property type="entry name" value="Tetracycline Repressor, domain 2"/>
    <property type="match status" value="1"/>
</dbReference>
<evidence type="ECO:0000313" key="8">
    <source>
        <dbReference type="Proteomes" id="UP000306740"/>
    </source>
</evidence>
<evidence type="ECO:0000256" key="4">
    <source>
        <dbReference type="PROSITE-ProRule" id="PRU00335"/>
    </source>
</evidence>
<keyword evidence="3" id="KW-0804">Transcription</keyword>
<dbReference type="PRINTS" id="PR00455">
    <property type="entry name" value="HTHTETR"/>
</dbReference>
<dbReference type="InterPro" id="IPR009057">
    <property type="entry name" value="Homeodomain-like_sf"/>
</dbReference>
<dbReference type="PROSITE" id="PS50977">
    <property type="entry name" value="HTH_TETR_2"/>
    <property type="match status" value="1"/>
</dbReference>
<dbReference type="InterPro" id="IPR001647">
    <property type="entry name" value="HTH_TetR"/>
</dbReference>
<evidence type="ECO:0000313" key="6">
    <source>
        <dbReference type="EMBL" id="TNC31189.1"/>
    </source>
</evidence>
<name>A0A5C4MLE6_9ACTN</name>
<feature type="domain" description="HTH tetR-type" evidence="5">
    <location>
        <begin position="14"/>
        <end position="74"/>
    </location>
</feature>
<dbReference type="GO" id="GO:0000976">
    <property type="term" value="F:transcription cis-regulatory region binding"/>
    <property type="evidence" value="ECO:0007669"/>
    <property type="project" value="TreeGrafter"/>
</dbReference>
<organism evidence="7 8">
    <name type="scientific">Mumia zhuanghuii</name>
    <dbReference type="NCBI Taxonomy" id="2585211"/>
    <lineage>
        <taxon>Bacteria</taxon>
        <taxon>Bacillati</taxon>
        <taxon>Actinomycetota</taxon>
        <taxon>Actinomycetes</taxon>
        <taxon>Propionibacteriales</taxon>
        <taxon>Nocardioidaceae</taxon>
        <taxon>Mumia</taxon>
    </lineage>
</organism>
<dbReference type="EMBL" id="VDFR01000071">
    <property type="protein sequence ID" value="TNC44950.1"/>
    <property type="molecule type" value="Genomic_DNA"/>
</dbReference>
<evidence type="ECO:0000313" key="7">
    <source>
        <dbReference type="EMBL" id="TNC44950.1"/>
    </source>
</evidence>
<evidence type="ECO:0000256" key="1">
    <source>
        <dbReference type="ARBA" id="ARBA00023015"/>
    </source>
</evidence>
<keyword evidence="2 4" id="KW-0238">DNA-binding</keyword>
<dbReference type="InterPro" id="IPR050109">
    <property type="entry name" value="HTH-type_TetR-like_transc_reg"/>
</dbReference>
<dbReference type="SUPFAM" id="SSF46689">
    <property type="entry name" value="Homeodomain-like"/>
    <property type="match status" value="1"/>
</dbReference>
<dbReference type="AlphaFoldDB" id="A0A5C4MLE6"/>
<evidence type="ECO:0000259" key="5">
    <source>
        <dbReference type="PROSITE" id="PS50977"/>
    </source>
</evidence>
<dbReference type="Pfam" id="PF00440">
    <property type="entry name" value="TetR_N"/>
    <property type="match status" value="1"/>
</dbReference>
<dbReference type="SUPFAM" id="SSF48498">
    <property type="entry name" value="Tetracyclin repressor-like, C-terminal domain"/>
    <property type="match status" value="1"/>
</dbReference>
<dbReference type="InterPro" id="IPR036271">
    <property type="entry name" value="Tet_transcr_reg_TetR-rel_C_sf"/>
</dbReference>
<keyword evidence="1" id="KW-0805">Transcription regulation</keyword>
<evidence type="ECO:0000256" key="3">
    <source>
        <dbReference type="ARBA" id="ARBA00023163"/>
    </source>
</evidence>
<dbReference type="InterPro" id="IPR041478">
    <property type="entry name" value="TetR_C_27"/>
</dbReference>
<proteinExistence type="predicted"/>
<gene>
    <name evidence="7" type="ORF">FHE65_16125</name>
    <name evidence="6" type="ORF">FHE65_31375</name>
</gene>
<dbReference type="Proteomes" id="UP000306740">
    <property type="component" value="Unassembled WGS sequence"/>
</dbReference>
<dbReference type="PANTHER" id="PTHR30055:SF234">
    <property type="entry name" value="HTH-TYPE TRANSCRIPTIONAL REGULATOR BETI"/>
    <property type="match status" value="1"/>
</dbReference>
<evidence type="ECO:0000256" key="2">
    <source>
        <dbReference type="ARBA" id="ARBA00023125"/>
    </source>
</evidence>
<accession>A0A5C4MLE6</accession>
<dbReference type="Pfam" id="PF17935">
    <property type="entry name" value="TetR_C_27"/>
    <property type="match status" value="1"/>
</dbReference>
<feature type="DNA-binding region" description="H-T-H motif" evidence="4">
    <location>
        <begin position="37"/>
        <end position="56"/>
    </location>
</feature>
<dbReference type="OrthoDB" id="4709704at2"/>
<dbReference type="RefSeq" id="WP_139086211.1">
    <property type="nucleotide sequence ID" value="NZ_VDFR01000071.1"/>
</dbReference>
<dbReference type="GO" id="GO:0003700">
    <property type="term" value="F:DNA-binding transcription factor activity"/>
    <property type="evidence" value="ECO:0007669"/>
    <property type="project" value="TreeGrafter"/>
</dbReference>
<dbReference type="PANTHER" id="PTHR30055">
    <property type="entry name" value="HTH-TYPE TRANSCRIPTIONAL REGULATOR RUTR"/>
    <property type="match status" value="1"/>
</dbReference>